<evidence type="ECO:0000259" key="2">
    <source>
        <dbReference type="Pfam" id="PF07331"/>
    </source>
</evidence>
<feature type="domain" description="DUF1468" evidence="2">
    <location>
        <begin position="17"/>
        <end position="154"/>
    </location>
</feature>
<feature type="transmembrane region" description="Helical" evidence="1">
    <location>
        <begin position="15"/>
        <end position="37"/>
    </location>
</feature>
<feature type="transmembrane region" description="Helical" evidence="1">
    <location>
        <begin position="49"/>
        <end position="70"/>
    </location>
</feature>
<dbReference type="InterPro" id="IPR009936">
    <property type="entry name" value="DUF1468"/>
</dbReference>
<feature type="transmembrane region" description="Helical" evidence="1">
    <location>
        <begin position="131"/>
        <end position="151"/>
    </location>
</feature>
<evidence type="ECO:0000313" key="4">
    <source>
        <dbReference type="Proteomes" id="UP001368500"/>
    </source>
</evidence>
<evidence type="ECO:0000256" key="1">
    <source>
        <dbReference type="SAM" id="Phobius"/>
    </source>
</evidence>
<name>A0ABU9BE61_9BURK</name>
<accession>A0ABU9BE61</accession>
<keyword evidence="4" id="KW-1185">Reference proteome</keyword>
<dbReference type="RefSeq" id="WP_341375730.1">
    <property type="nucleotide sequence ID" value="NZ_JBBUTF010000018.1"/>
</dbReference>
<keyword evidence="1" id="KW-0812">Transmembrane</keyword>
<dbReference type="Proteomes" id="UP001368500">
    <property type="component" value="Unassembled WGS sequence"/>
</dbReference>
<gene>
    <name evidence="3" type="ORF">AACH11_18450</name>
</gene>
<reference evidence="3 4" key="1">
    <citation type="submission" date="2024-04" db="EMBL/GenBank/DDBJ databases">
        <title>Novel species of the genus Ideonella isolated from streams.</title>
        <authorList>
            <person name="Lu H."/>
        </authorList>
    </citation>
    <scope>NUCLEOTIDE SEQUENCE [LARGE SCALE GENOMIC DNA]</scope>
    <source>
        <strain evidence="3 4">BYS139W</strain>
    </source>
</reference>
<keyword evidence="1" id="KW-1133">Transmembrane helix</keyword>
<organism evidence="3 4">
    <name type="scientific">Pseudaquabacterium rugosum</name>
    <dbReference type="NCBI Taxonomy" id="2984194"/>
    <lineage>
        <taxon>Bacteria</taxon>
        <taxon>Pseudomonadati</taxon>
        <taxon>Pseudomonadota</taxon>
        <taxon>Betaproteobacteria</taxon>
        <taxon>Burkholderiales</taxon>
        <taxon>Sphaerotilaceae</taxon>
        <taxon>Pseudaquabacterium</taxon>
    </lineage>
</organism>
<keyword evidence="1" id="KW-0472">Membrane</keyword>
<feature type="transmembrane region" description="Helical" evidence="1">
    <location>
        <begin position="90"/>
        <end position="119"/>
    </location>
</feature>
<dbReference type="EMBL" id="JBBUTF010000018">
    <property type="protein sequence ID" value="MEK8027946.1"/>
    <property type="molecule type" value="Genomic_DNA"/>
</dbReference>
<sequence length="165" mass="16861">MSARTARAAARLGDLAVGGVLGTLGLFIGIETLTTIPAGPAYAAVGPRVFPGLIAGGLCAIGLLIGARAWRGGPPAADDERPHDWRAVGWIAAALAAQILLLDWLGWLPCAALVFTGVARAFGSRRWRRDALIGLALGAGTLALFNVGLGLELPLGRLIEGAVGH</sequence>
<comment type="caution">
    <text evidence="3">The sequence shown here is derived from an EMBL/GenBank/DDBJ whole genome shotgun (WGS) entry which is preliminary data.</text>
</comment>
<dbReference type="Pfam" id="PF07331">
    <property type="entry name" value="TctB"/>
    <property type="match status" value="1"/>
</dbReference>
<proteinExistence type="predicted"/>
<evidence type="ECO:0000313" key="3">
    <source>
        <dbReference type="EMBL" id="MEK8027946.1"/>
    </source>
</evidence>
<protein>
    <submittedName>
        <fullName evidence="3">Tripartite tricarboxylate transporter TctB family protein</fullName>
    </submittedName>
</protein>